<dbReference type="GO" id="GO:0005634">
    <property type="term" value="C:nucleus"/>
    <property type="evidence" value="ECO:0007669"/>
    <property type="project" value="TreeGrafter"/>
</dbReference>
<comment type="caution">
    <text evidence="4">The sequence shown here is derived from an EMBL/GenBank/DDBJ whole genome shotgun (WGS) entry which is preliminary data.</text>
</comment>
<dbReference type="Gene3D" id="2.60.34.10">
    <property type="entry name" value="Substrate Binding Domain Of DNAk, Chain A, domain 1"/>
    <property type="match status" value="1"/>
</dbReference>
<dbReference type="GO" id="GO:0140662">
    <property type="term" value="F:ATP-dependent protein folding chaperone"/>
    <property type="evidence" value="ECO:0007669"/>
    <property type="project" value="InterPro"/>
</dbReference>
<dbReference type="CDD" id="cd11732">
    <property type="entry name" value="ASKHA_NBD_HSP70_HSP105-110-like"/>
    <property type="match status" value="1"/>
</dbReference>
<evidence type="ECO:0000313" key="5">
    <source>
        <dbReference type="Proteomes" id="UP000023152"/>
    </source>
</evidence>
<gene>
    <name evidence="4" type="ORF">RFI_28884</name>
</gene>
<evidence type="ECO:0000256" key="2">
    <source>
        <dbReference type="ARBA" id="ARBA00022840"/>
    </source>
</evidence>
<dbReference type="EMBL" id="ASPP01024917">
    <property type="protein sequence ID" value="ETO08504.1"/>
    <property type="molecule type" value="Genomic_DNA"/>
</dbReference>
<dbReference type="Pfam" id="PF00012">
    <property type="entry name" value="HSP70"/>
    <property type="match status" value="2"/>
</dbReference>
<proteinExistence type="predicted"/>
<dbReference type="SUPFAM" id="SSF53067">
    <property type="entry name" value="Actin-like ATPase domain"/>
    <property type="match status" value="2"/>
</dbReference>
<dbReference type="Proteomes" id="UP000023152">
    <property type="component" value="Unassembled WGS sequence"/>
</dbReference>
<keyword evidence="4" id="KW-0346">Stress response</keyword>
<evidence type="ECO:0000313" key="4">
    <source>
        <dbReference type="EMBL" id="ETO08504.1"/>
    </source>
</evidence>
<dbReference type="GO" id="GO:0005524">
    <property type="term" value="F:ATP binding"/>
    <property type="evidence" value="ECO:0007669"/>
    <property type="project" value="UniProtKB-KW"/>
</dbReference>
<keyword evidence="1" id="KW-0547">Nucleotide-binding</keyword>
<evidence type="ECO:0000256" key="3">
    <source>
        <dbReference type="SAM" id="MobiDB-lite"/>
    </source>
</evidence>
<dbReference type="Gene3D" id="3.30.420.40">
    <property type="match status" value="3"/>
</dbReference>
<dbReference type="PANTHER" id="PTHR45639">
    <property type="entry name" value="HSC70CB, ISOFORM G-RELATED"/>
    <property type="match status" value="1"/>
</dbReference>
<dbReference type="InterPro" id="IPR043129">
    <property type="entry name" value="ATPase_NBD"/>
</dbReference>
<dbReference type="Gene3D" id="3.90.640.10">
    <property type="entry name" value="Actin, Chain A, domain 4"/>
    <property type="match status" value="1"/>
</dbReference>
<dbReference type="FunFam" id="3.90.640.10:FF:000004">
    <property type="entry name" value="Heat shock 70 kDa protein 4"/>
    <property type="match status" value="1"/>
</dbReference>
<dbReference type="InterPro" id="IPR013126">
    <property type="entry name" value="Hsp_70_fam"/>
</dbReference>
<reference evidence="4 5" key="1">
    <citation type="journal article" date="2013" name="Curr. Biol.">
        <title>The Genome of the Foraminiferan Reticulomyxa filosa.</title>
        <authorList>
            <person name="Glockner G."/>
            <person name="Hulsmann N."/>
            <person name="Schleicher M."/>
            <person name="Noegel A.A."/>
            <person name="Eichinger L."/>
            <person name="Gallinger C."/>
            <person name="Pawlowski J."/>
            <person name="Sierra R."/>
            <person name="Euteneuer U."/>
            <person name="Pillet L."/>
            <person name="Moustafa A."/>
            <person name="Platzer M."/>
            <person name="Groth M."/>
            <person name="Szafranski K."/>
            <person name="Schliwa M."/>
        </authorList>
    </citation>
    <scope>NUCLEOTIDE SEQUENCE [LARGE SCALE GENOMIC DNA]</scope>
</reference>
<dbReference type="Gene3D" id="3.30.30.30">
    <property type="match status" value="2"/>
</dbReference>
<protein>
    <submittedName>
        <fullName evidence="4">Heat shock protein belonging to the HSP70 family</fullName>
    </submittedName>
</protein>
<dbReference type="GO" id="GO:0005829">
    <property type="term" value="C:cytosol"/>
    <property type="evidence" value="ECO:0007669"/>
    <property type="project" value="TreeGrafter"/>
</dbReference>
<sequence>MSVVGIDVGSQFSKVAVAFQKKISMIPNDQSKFETSTLVGYSEKQREIGEAAETTFNRNYKNTVCQVKRFLGRHADDPMLAQELHKWNYCKVSNTEDGKVAFDVATSEGPQKLASEQVLCAFLRQLKEVWIFLKKKGEKGGMQKMSFKKCLQIRIKKKKNKFTSKHLQGLPVKDCVITCPVYFTDAQRRSIMAAATLAELNVLRLLNETTAIAVSYGLFRKVEENRRVMFVDMGYSNTQVCIVDFEPNQLEMYATSSDAYLGARDFDFVLFEHFRKQFETTHRVDISQDARARLRLMKGVERVKKILTGNKDAVFMLECLANDIDFNLRITRDEFDSLCTPLLAKLSECVGKAVAEMRARDNKKLNAANDANQSATATPKKKILPINSVEITGGAGRIRCVQDGLVTILKQHIPECQIDKCCTTLNGDESVARGAALVCAMLSPVFKVREFQVQDINHWPVLMSYPGASSLATTDGNTSTTTTSGNITRQLVLQRYAPCPCTAKITFHKKESFDVKFEHPQEDSKLEDSEPLKLGYPMKCELGIGDFKIEMVELTPNSVKDPQIKLMLSLNRHGLLEMPQAELIEFINKEPEVKPQTPTDPKSFVRVDQGRG</sequence>
<feature type="region of interest" description="Disordered" evidence="3">
    <location>
        <begin position="589"/>
        <end position="612"/>
    </location>
</feature>
<keyword evidence="5" id="KW-1185">Reference proteome</keyword>
<dbReference type="PANTHER" id="PTHR45639:SF4">
    <property type="entry name" value="HSC70CB, ISOFORM G"/>
    <property type="match status" value="1"/>
</dbReference>
<dbReference type="InterPro" id="IPR029047">
    <property type="entry name" value="HSP70_peptide-bd_sf"/>
</dbReference>
<dbReference type="AlphaFoldDB" id="X6M3K2"/>
<dbReference type="OMA" id="HTFENTE"/>
<dbReference type="OrthoDB" id="434160at2759"/>
<organism evidence="4 5">
    <name type="scientific">Reticulomyxa filosa</name>
    <dbReference type="NCBI Taxonomy" id="46433"/>
    <lineage>
        <taxon>Eukaryota</taxon>
        <taxon>Sar</taxon>
        <taxon>Rhizaria</taxon>
        <taxon>Retaria</taxon>
        <taxon>Foraminifera</taxon>
        <taxon>Monothalamids</taxon>
        <taxon>Reticulomyxidae</taxon>
        <taxon>Reticulomyxa</taxon>
    </lineage>
</organism>
<name>X6M3K2_RETFI</name>
<accession>X6M3K2</accession>
<evidence type="ECO:0000256" key="1">
    <source>
        <dbReference type="ARBA" id="ARBA00022741"/>
    </source>
</evidence>
<keyword evidence="2" id="KW-0067">ATP-binding</keyword>
<feature type="compositionally biased region" description="Basic and acidic residues" evidence="3">
    <location>
        <begin position="603"/>
        <end position="612"/>
    </location>
</feature>